<feature type="domain" description="Peptidase S8/S53" evidence="12">
    <location>
        <begin position="201"/>
        <end position="593"/>
    </location>
</feature>
<evidence type="ECO:0000256" key="1">
    <source>
        <dbReference type="ARBA" id="ARBA00011073"/>
    </source>
</evidence>
<evidence type="ECO:0000313" key="15">
    <source>
        <dbReference type="Proteomes" id="UP001209540"/>
    </source>
</evidence>
<dbReference type="Pfam" id="PF02225">
    <property type="entry name" value="PA"/>
    <property type="match status" value="1"/>
</dbReference>
<dbReference type="PROSITE" id="PS00136">
    <property type="entry name" value="SUBTILASE_ASP"/>
    <property type="match status" value="1"/>
</dbReference>
<evidence type="ECO:0000256" key="8">
    <source>
        <dbReference type="PIRSR" id="PIRSR615500-1"/>
    </source>
</evidence>
<dbReference type="GO" id="GO:0005615">
    <property type="term" value="C:extracellular space"/>
    <property type="evidence" value="ECO:0007669"/>
    <property type="project" value="TreeGrafter"/>
</dbReference>
<dbReference type="InterPro" id="IPR000209">
    <property type="entry name" value="Peptidase_S8/S53_dom"/>
</dbReference>
<gene>
    <name evidence="14" type="ORF">BDA99DRAFT_595833</name>
</gene>
<feature type="transmembrane region" description="Helical" evidence="11">
    <location>
        <begin position="20"/>
        <end position="42"/>
    </location>
</feature>
<comment type="caution">
    <text evidence="14">The sequence shown here is derived from an EMBL/GenBank/DDBJ whole genome shotgun (WGS) entry which is preliminary data.</text>
</comment>
<keyword evidence="15" id="KW-1185">Reference proteome</keyword>
<keyword evidence="7 9" id="KW-0720">Serine protease</keyword>
<dbReference type="PANTHER" id="PTHR43806:SF66">
    <property type="entry name" value="SERIN ENDOPEPTIDASE"/>
    <property type="match status" value="1"/>
</dbReference>
<dbReference type="Pfam" id="PF00082">
    <property type="entry name" value="Peptidase_S8"/>
    <property type="match status" value="1"/>
</dbReference>
<feature type="domain" description="PA" evidence="13">
    <location>
        <begin position="416"/>
        <end position="502"/>
    </location>
</feature>
<dbReference type="InterPro" id="IPR003137">
    <property type="entry name" value="PA_domain"/>
</dbReference>
<reference evidence="14" key="1">
    <citation type="journal article" date="2022" name="IScience">
        <title>Evolution of zygomycete secretomes and the origins of terrestrial fungal ecologies.</title>
        <authorList>
            <person name="Chang Y."/>
            <person name="Wang Y."/>
            <person name="Mondo S."/>
            <person name="Ahrendt S."/>
            <person name="Andreopoulos W."/>
            <person name="Barry K."/>
            <person name="Beard J."/>
            <person name="Benny G.L."/>
            <person name="Blankenship S."/>
            <person name="Bonito G."/>
            <person name="Cuomo C."/>
            <person name="Desiro A."/>
            <person name="Gervers K.A."/>
            <person name="Hundley H."/>
            <person name="Kuo A."/>
            <person name="LaButti K."/>
            <person name="Lang B.F."/>
            <person name="Lipzen A."/>
            <person name="O'Donnell K."/>
            <person name="Pangilinan J."/>
            <person name="Reynolds N."/>
            <person name="Sandor L."/>
            <person name="Smith M.E."/>
            <person name="Tsang A."/>
            <person name="Grigoriev I.V."/>
            <person name="Stajich J.E."/>
            <person name="Spatafora J.W."/>
        </authorList>
    </citation>
    <scope>NUCLEOTIDE SEQUENCE</scope>
    <source>
        <strain evidence="14">RSA 2281</strain>
    </source>
</reference>
<evidence type="ECO:0000259" key="12">
    <source>
        <dbReference type="Pfam" id="PF00082"/>
    </source>
</evidence>
<evidence type="ECO:0000256" key="5">
    <source>
        <dbReference type="ARBA" id="ARBA00022729"/>
    </source>
</evidence>
<dbReference type="PROSITE" id="PS00137">
    <property type="entry name" value="SUBTILASE_HIS"/>
    <property type="match status" value="1"/>
</dbReference>
<dbReference type="GO" id="GO:0006508">
    <property type="term" value="P:proteolysis"/>
    <property type="evidence" value="ECO:0007669"/>
    <property type="project" value="UniProtKB-KW"/>
</dbReference>
<evidence type="ECO:0000256" key="10">
    <source>
        <dbReference type="RuleBase" id="RU003355"/>
    </source>
</evidence>
<evidence type="ECO:0000256" key="7">
    <source>
        <dbReference type="ARBA" id="ARBA00022825"/>
    </source>
</evidence>
<reference evidence="14" key="2">
    <citation type="submission" date="2023-02" db="EMBL/GenBank/DDBJ databases">
        <authorList>
            <consortium name="DOE Joint Genome Institute"/>
            <person name="Mondo S.J."/>
            <person name="Chang Y."/>
            <person name="Wang Y."/>
            <person name="Ahrendt S."/>
            <person name="Andreopoulos W."/>
            <person name="Barry K."/>
            <person name="Beard J."/>
            <person name="Benny G.L."/>
            <person name="Blankenship S."/>
            <person name="Bonito G."/>
            <person name="Cuomo C."/>
            <person name="Desiro A."/>
            <person name="Gervers K.A."/>
            <person name="Hundley H."/>
            <person name="Kuo A."/>
            <person name="LaButti K."/>
            <person name="Lang B.F."/>
            <person name="Lipzen A."/>
            <person name="O'Donnell K."/>
            <person name="Pangilinan J."/>
            <person name="Reynolds N."/>
            <person name="Sandor L."/>
            <person name="Smith M.W."/>
            <person name="Tsang A."/>
            <person name="Grigoriev I.V."/>
            <person name="Stajich J.E."/>
            <person name="Spatafora J.W."/>
        </authorList>
    </citation>
    <scope>NUCLEOTIDE SEQUENCE</scope>
    <source>
        <strain evidence="14">RSA 2281</strain>
    </source>
</reference>
<dbReference type="GO" id="GO:0004252">
    <property type="term" value="F:serine-type endopeptidase activity"/>
    <property type="evidence" value="ECO:0007669"/>
    <property type="project" value="UniProtKB-UniRule"/>
</dbReference>
<dbReference type="PANTHER" id="PTHR43806">
    <property type="entry name" value="PEPTIDASE S8"/>
    <property type="match status" value="1"/>
</dbReference>
<keyword evidence="11" id="KW-0472">Membrane</keyword>
<keyword evidence="11" id="KW-1133">Transmembrane helix</keyword>
<dbReference type="Proteomes" id="UP001209540">
    <property type="component" value="Unassembled WGS sequence"/>
</dbReference>
<name>A0AAD5PG58_9FUNG</name>
<dbReference type="SUPFAM" id="SSF52743">
    <property type="entry name" value="Subtilisin-like"/>
    <property type="match status" value="1"/>
</dbReference>
<keyword evidence="4 9" id="KW-0645">Protease</keyword>
<keyword evidence="2" id="KW-0134">Cell wall</keyword>
<feature type="active site" description="Charge relay system" evidence="8 9">
    <location>
        <position position="265"/>
    </location>
</feature>
<feature type="active site" description="Charge relay system" evidence="8 9">
    <location>
        <position position="574"/>
    </location>
</feature>
<comment type="similarity">
    <text evidence="1 9 10">Belongs to the peptidase S8 family.</text>
</comment>
<evidence type="ECO:0000256" key="3">
    <source>
        <dbReference type="ARBA" id="ARBA00022525"/>
    </source>
</evidence>
<dbReference type="InterPro" id="IPR046450">
    <property type="entry name" value="PA_dom_sf"/>
</dbReference>
<dbReference type="InterPro" id="IPR034187">
    <property type="entry name" value="Peptidases_S8_5"/>
</dbReference>
<dbReference type="CDD" id="cd07489">
    <property type="entry name" value="Peptidases_S8_5"/>
    <property type="match status" value="1"/>
</dbReference>
<dbReference type="PROSITE" id="PS51892">
    <property type="entry name" value="SUBTILASE"/>
    <property type="match status" value="1"/>
</dbReference>
<keyword evidence="3" id="KW-0964">Secreted</keyword>
<dbReference type="InterPro" id="IPR022398">
    <property type="entry name" value="Peptidase_S8_His-AS"/>
</dbReference>
<dbReference type="PROSITE" id="PS00138">
    <property type="entry name" value="SUBTILASE_SER"/>
    <property type="match status" value="1"/>
</dbReference>
<evidence type="ECO:0000256" key="11">
    <source>
        <dbReference type="SAM" id="Phobius"/>
    </source>
</evidence>
<evidence type="ECO:0000256" key="4">
    <source>
        <dbReference type="ARBA" id="ARBA00022670"/>
    </source>
</evidence>
<evidence type="ECO:0000256" key="9">
    <source>
        <dbReference type="PROSITE-ProRule" id="PRU01240"/>
    </source>
</evidence>
<evidence type="ECO:0000256" key="6">
    <source>
        <dbReference type="ARBA" id="ARBA00022801"/>
    </source>
</evidence>
<dbReference type="Gene3D" id="3.50.30.30">
    <property type="match status" value="1"/>
</dbReference>
<dbReference type="EMBL" id="JAIXMP010000007">
    <property type="protein sequence ID" value="KAI9270392.1"/>
    <property type="molecule type" value="Genomic_DNA"/>
</dbReference>
<evidence type="ECO:0000259" key="13">
    <source>
        <dbReference type="Pfam" id="PF02225"/>
    </source>
</evidence>
<accession>A0AAD5PG58</accession>
<dbReference type="PRINTS" id="PR00723">
    <property type="entry name" value="SUBTILISIN"/>
</dbReference>
<dbReference type="InterPro" id="IPR036852">
    <property type="entry name" value="Peptidase_S8/S53_dom_sf"/>
</dbReference>
<dbReference type="Gene3D" id="3.40.50.200">
    <property type="entry name" value="Peptidase S8/S53 domain"/>
    <property type="match status" value="1"/>
</dbReference>
<keyword evidence="6 9" id="KW-0378">Hydrolase</keyword>
<dbReference type="InterPro" id="IPR015500">
    <property type="entry name" value="Peptidase_S8_subtilisin-rel"/>
</dbReference>
<sequence>MLFDYYVRNKKNGGVKTSRFIPSTLLLLYILGSTATVANAIIDHPKWAAAAALGSNTHNALSGRYIIEFDENYEGTSTRFVKELEHEHDHIKWKVAHDYDTESIFRGISVQLEQDGFLAAADMDEDNENKLLSEHQVIHRVMEKHHVKRVYPVIEIQRPTIDLYSSIDPEALNLSPDVKDLPFAHSMTQVERVHRELGFWGDGITVGVIDTGVDYYHPALGGGFGPGYKVAIGYDLVGDTFNVSDPSSIHPQDTPLDSCQQPSRHGTHVSGIIAADDKKYNFTGVAPHVTLGMWRIFGCTGSTSNDLVIKAMIMAYEEGCNVINLSLGGVNSWPEDPSAVVADRIAKKNVTMVIAAGNEGAKGAFMISSPSTGYDVISVASVDNEYSLQPMFFVDSTGDQFPYTLSSTTNNFVNSTLVAYSNNSDDNDDDACPGTKPDNDLTGHIVLVKRGSCEFDLKASQIADAGGIAMLVYDKDGADVFKPTTEVASIPVAAVSHTSGIELLKQLQEGPLSLSFSNQLYPVKISSAGLVSRFSSVGPTYEFGMKPDIAGVGGFIFSTLPQRQGSYGILSGTSMASPYVAGVCALYLQAHGPAKDPLFVREQLQNYAAEVPAPGNREIIPLDSPIRQGGGLVQAYDAIQGGIHITPGKISFNDTVRYKPQTVTITNMKDRTVTLALENVPGVPVEPYNLPISGFAPVEPAPSNSDLKAYLSFESSITLKAGDGTVQFPYMGVIGNVTEIPIFDRGFPLITSMKEISSHSGDNTEESVNVTEYVINRTPGVGNENGDGGETSVLVLIRFLMGTRTFLADVLNSEQITIGTAVTSNYVQRNTLNGVGMVVIDSWNGTYIPNKFEHESRQVPVENGTYFLRWRALRLMGDPDNPDSWETVTSKPIIVK</sequence>
<protein>
    <submittedName>
        <fullName evidence="14">Peptidase S8/S53 domain-containing protein</fullName>
    </submittedName>
</protein>
<keyword evidence="5" id="KW-0732">Signal</keyword>
<dbReference type="AlphaFoldDB" id="A0AAD5PG58"/>
<organism evidence="14 15">
    <name type="scientific">Phascolomyces articulosus</name>
    <dbReference type="NCBI Taxonomy" id="60185"/>
    <lineage>
        <taxon>Eukaryota</taxon>
        <taxon>Fungi</taxon>
        <taxon>Fungi incertae sedis</taxon>
        <taxon>Mucoromycota</taxon>
        <taxon>Mucoromycotina</taxon>
        <taxon>Mucoromycetes</taxon>
        <taxon>Mucorales</taxon>
        <taxon>Lichtheimiaceae</taxon>
        <taxon>Phascolomyces</taxon>
    </lineage>
</organism>
<dbReference type="SUPFAM" id="SSF52025">
    <property type="entry name" value="PA domain"/>
    <property type="match status" value="1"/>
</dbReference>
<dbReference type="InterPro" id="IPR050131">
    <property type="entry name" value="Peptidase_S8_subtilisin-like"/>
</dbReference>
<evidence type="ECO:0000256" key="2">
    <source>
        <dbReference type="ARBA" id="ARBA00022512"/>
    </source>
</evidence>
<feature type="active site" description="Charge relay system" evidence="8 9">
    <location>
        <position position="210"/>
    </location>
</feature>
<dbReference type="InterPro" id="IPR023827">
    <property type="entry name" value="Peptidase_S8_Asp-AS"/>
</dbReference>
<keyword evidence="11" id="KW-0812">Transmembrane</keyword>
<proteinExistence type="inferred from homology"/>
<dbReference type="InterPro" id="IPR023828">
    <property type="entry name" value="Peptidase_S8_Ser-AS"/>
</dbReference>
<evidence type="ECO:0000313" key="14">
    <source>
        <dbReference type="EMBL" id="KAI9270392.1"/>
    </source>
</evidence>